<reference evidence="2 3" key="1">
    <citation type="journal article" date="2019" name="Sci. Rep.">
        <title>Orb-weaving spider Araneus ventricosus genome elucidates the spidroin gene catalogue.</title>
        <authorList>
            <person name="Kono N."/>
            <person name="Nakamura H."/>
            <person name="Ohtoshi R."/>
            <person name="Moran D.A.P."/>
            <person name="Shinohara A."/>
            <person name="Yoshida Y."/>
            <person name="Fujiwara M."/>
            <person name="Mori M."/>
            <person name="Tomita M."/>
            <person name="Arakawa K."/>
        </authorList>
    </citation>
    <scope>NUCLEOTIDE SEQUENCE [LARGE SCALE GENOMIC DNA]</scope>
</reference>
<dbReference type="EMBL" id="BGPR01000200">
    <property type="protein sequence ID" value="GBM04262.1"/>
    <property type="molecule type" value="Genomic_DNA"/>
</dbReference>
<name>A0A4Y2CIM9_ARAVE</name>
<gene>
    <name evidence="2" type="ORF">AVEN_41067_1</name>
</gene>
<dbReference type="InterPro" id="IPR055469">
    <property type="entry name" value="DUF7041"/>
</dbReference>
<dbReference type="PANTHER" id="PTHR33327">
    <property type="entry name" value="ENDONUCLEASE"/>
    <property type="match status" value="1"/>
</dbReference>
<dbReference type="Pfam" id="PF23055">
    <property type="entry name" value="DUF7041"/>
    <property type="match status" value="1"/>
</dbReference>
<comment type="caution">
    <text evidence="2">The sequence shown here is derived from an EMBL/GenBank/DDBJ whole genome shotgun (WGS) entry which is preliminary data.</text>
</comment>
<organism evidence="2 3">
    <name type="scientific">Araneus ventricosus</name>
    <name type="common">Orbweaver spider</name>
    <name type="synonym">Epeira ventricosa</name>
    <dbReference type="NCBI Taxonomy" id="182803"/>
    <lineage>
        <taxon>Eukaryota</taxon>
        <taxon>Metazoa</taxon>
        <taxon>Ecdysozoa</taxon>
        <taxon>Arthropoda</taxon>
        <taxon>Chelicerata</taxon>
        <taxon>Arachnida</taxon>
        <taxon>Araneae</taxon>
        <taxon>Araneomorphae</taxon>
        <taxon>Entelegynae</taxon>
        <taxon>Araneoidea</taxon>
        <taxon>Araneidae</taxon>
        <taxon>Araneus</taxon>
    </lineage>
</organism>
<evidence type="ECO:0000313" key="3">
    <source>
        <dbReference type="Proteomes" id="UP000499080"/>
    </source>
</evidence>
<proteinExistence type="predicted"/>
<protein>
    <recommendedName>
        <fullName evidence="1">DUF7041 domain-containing protein</fullName>
    </recommendedName>
</protein>
<evidence type="ECO:0000259" key="1">
    <source>
        <dbReference type="Pfam" id="PF23055"/>
    </source>
</evidence>
<sequence>MAVQDVMLSPGSTDPYSKLKEALIVKCGESKSQEIQQLLASEQLGDRKPSELFRVMQRHSQSHNVADSLLLQLLSQQLHSNVQSILANIQPLTAQKATEVAGRILQITPVLVNAVLKSSNANSDVSGGTELLKELTFLRQEVKELRR</sequence>
<evidence type="ECO:0000313" key="2">
    <source>
        <dbReference type="EMBL" id="GBM04262.1"/>
    </source>
</evidence>
<feature type="domain" description="DUF7041" evidence="1">
    <location>
        <begin position="2"/>
        <end position="39"/>
    </location>
</feature>
<dbReference type="Proteomes" id="UP000499080">
    <property type="component" value="Unassembled WGS sequence"/>
</dbReference>
<keyword evidence="3" id="KW-1185">Reference proteome</keyword>
<dbReference type="OrthoDB" id="6423908at2759"/>
<dbReference type="AlphaFoldDB" id="A0A4Y2CIM9"/>
<dbReference type="PANTHER" id="PTHR33327:SF3">
    <property type="entry name" value="RNA-DIRECTED DNA POLYMERASE"/>
    <property type="match status" value="1"/>
</dbReference>
<accession>A0A4Y2CIM9</accession>